<dbReference type="EMBL" id="FCOI02000024">
    <property type="protein sequence ID" value="SAK82132.1"/>
    <property type="molecule type" value="Genomic_DNA"/>
</dbReference>
<dbReference type="Gene3D" id="3.40.350.10">
    <property type="entry name" value="Creatinase/prolidase N-terminal domain"/>
    <property type="match status" value="1"/>
</dbReference>
<keyword evidence="3" id="KW-1185">Reference proteome</keyword>
<name>A0A158CIM9_9BURK</name>
<dbReference type="AlphaFoldDB" id="A0A158CIM9"/>
<protein>
    <submittedName>
        <fullName evidence="2">Peptidase M24</fullName>
    </submittedName>
</protein>
<proteinExistence type="predicted"/>
<reference evidence="3" key="1">
    <citation type="submission" date="2016-01" db="EMBL/GenBank/DDBJ databases">
        <authorList>
            <person name="Peeters Charlotte."/>
        </authorList>
    </citation>
    <scope>NUCLEOTIDE SEQUENCE [LARGE SCALE GENOMIC DNA]</scope>
</reference>
<accession>A0A158CIM9</accession>
<dbReference type="PANTHER" id="PTHR46112">
    <property type="entry name" value="AMINOPEPTIDASE"/>
    <property type="match status" value="1"/>
</dbReference>
<dbReference type="PANTHER" id="PTHR46112:SF2">
    <property type="entry name" value="XAA-PRO AMINOPEPTIDASE P-RELATED"/>
    <property type="match status" value="1"/>
</dbReference>
<feature type="domain" description="Peptidase M24" evidence="1">
    <location>
        <begin position="164"/>
        <end position="372"/>
    </location>
</feature>
<dbReference type="STRING" id="1777137.AWB76_05602"/>
<dbReference type="Proteomes" id="UP000054624">
    <property type="component" value="Unassembled WGS sequence"/>
</dbReference>
<dbReference type="InterPro" id="IPR050659">
    <property type="entry name" value="Peptidase_M24B"/>
</dbReference>
<evidence type="ECO:0000259" key="1">
    <source>
        <dbReference type="Pfam" id="PF00557"/>
    </source>
</evidence>
<dbReference type="OrthoDB" id="9806388at2"/>
<dbReference type="RefSeq" id="WP_061163296.1">
    <property type="nucleotide sequence ID" value="NZ_FCOI02000024.1"/>
</dbReference>
<dbReference type="InterPro" id="IPR036005">
    <property type="entry name" value="Creatinase/aminopeptidase-like"/>
</dbReference>
<organism evidence="2 3">
    <name type="scientific">Caballeronia temeraria</name>
    <dbReference type="NCBI Taxonomy" id="1777137"/>
    <lineage>
        <taxon>Bacteria</taxon>
        <taxon>Pseudomonadati</taxon>
        <taxon>Pseudomonadota</taxon>
        <taxon>Betaproteobacteria</taxon>
        <taxon>Burkholderiales</taxon>
        <taxon>Burkholderiaceae</taxon>
        <taxon>Caballeronia</taxon>
    </lineage>
</organism>
<dbReference type="SUPFAM" id="SSF55920">
    <property type="entry name" value="Creatinase/aminopeptidase"/>
    <property type="match status" value="1"/>
</dbReference>
<evidence type="ECO:0000313" key="3">
    <source>
        <dbReference type="Proteomes" id="UP000054624"/>
    </source>
</evidence>
<evidence type="ECO:0000313" key="2">
    <source>
        <dbReference type="EMBL" id="SAK82132.1"/>
    </source>
</evidence>
<dbReference type="Gene3D" id="3.90.230.10">
    <property type="entry name" value="Creatinase/methionine aminopeptidase superfamily"/>
    <property type="match status" value="1"/>
</dbReference>
<dbReference type="SUPFAM" id="SSF53092">
    <property type="entry name" value="Creatinase/prolidase N-terminal domain"/>
    <property type="match status" value="1"/>
</dbReference>
<sequence>MNTRTADIPPEGITTDEFLGRVAKVRSAVDSAGLVGLLAFGDCWRGANIGYFTEFRPLDGVSDIANAILLLPVDGDPVLFVSDQCFDYATSVTAFEVRSLREVTQHVQTFSARHGKGTVGLAGAAYIPADLLKRLNAGLGALELAPTMVLAEIKAVKSDAEVALMRKAAALTDSAMAAIRDALADGRPYTERELALIADRAMLAGGADRTAFDSMVQSGPRSAYNLARPSDRILQPGDLIMTDIGARYRGYVADGGRGFTYGQAAPEKMAIVAAAARAVEAGLAAARPGMAAMELNAVIQQALVESNYEQYSSEARGHGTGHGTGMDPEEEAPWIGPGNRTVLQENMVFTLKATITVPNVGGLRTERIVRLTSGGVETLDQFPMELHW</sequence>
<dbReference type="InterPro" id="IPR029149">
    <property type="entry name" value="Creatin/AminoP/Spt16_N"/>
</dbReference>
<gene>
    <name evidence="2" type="ORF">AWB76_05602</name>
</gene>
<dbReference type="Pfam" id="PF00557">
    <property type="entry name" value="Peptidase_M24"/>
    <property type="match status" value="1"/>
</dbReference>
<dbReference type="InterPro" id="IPR000994">
    <property type="entry name" value="Pept_M24"/>
</dbReference>